<organism evidence="2 3">
    <name type="scientific">Oryza sativa subsp. indica</name>
    <name type="common">Rice</name>
    <dbReference type="NCBI Taxonomy" id="39946"/>
    <lineage>
        <taxon>Eukaryota</taxon>
        <taxon>Viridiplantae</taxon>
        <taxon>Streptophyta</taxon>
        <taxon>Embryophyta</taxon>
        <taxon>Tracheophyta</taxon>
        <taxon>Spermatophyta</taxon>
        <taxon>Magnoliopsida</taxon>
        <taxon>Liliopsida</taxon>
        <taxon>Poales</taxon>
        <taxon>Poaceae</taxon>
        <taxon>BOP clade</taxon>
        <taxon>Oryzoideae</taxon>
        <taxon>Oryzeae</taxon>
        <taxon>Oryzinae</taxon>
        <taxon>Oryza</taxon>
        <taxon>Oryza sativa</taxon>
    </lineage>
</organism>
<dbReference type="Proteomes" id="UP000007015">
    <property type="component" value="Chromosome 9"/>
</dbReference>
<protein>
    <submittedName>
        <fullName evidence="2">Uncharacterized protein</fullName>
    </submittedName>
</protein>
<accession>A2Z084</accession>
<feature type="compositionally biased region" description="Polar residues" evidence="1">
    <location>
        <begin position="27"/>
        <end position="39"/>
    </location>
</feature>
<evidence type="ECO:0000313" key="2">
    <source>
        <dbReference type="EMBL" id="EAZ08745.1"/>
    </source>
</evidence>
<sequence>MPSPSMDYGESDKDRGKDGRIFGPDPANTTLATSQQLSPDSIHRQIWANVAEGKAGEEKERGREGMNDAGPPSTAA</sequence>
<reference evidence="2 3" key="1">
    <citation type="journal article" date="2005" name="PLoS Biol.">
        <title>The genomes of Oryza sativa: a history of duplications.</title>
        <authorList>
            <person name="Yu J."/>
            <person name="Wang J."/>
            <person name="Lin W."/>
            <person name="Li S."/>
            <person name="Li H."/>
            <person name="Zhou J."/>
            <person name="Ni P."/>
            <person name="Dong W."/>
            <person name="Hu S."/>
            <person name="Zeng C."/>
            <person name="Zhang J."/>
            <person name="Zhang Y."/>
            <person name="Li R."/>
            <person name="Xu Z."/>
            <person name="Li S."/>
            <person name="Li X."/>
            <person name="Zheng H."/>
            <person name="Cong L."/>
            <person name="Lin L."/>
            <person name="Yin J."/>
            <person name="Geng J."/>
            <person name="Li G."/>
            <person name="Shi J."/>
            <person name="Liu J."/>
            <person name="Lv H."/>
            <person name="Li J."/>
            <person name="Wang J."/>
            <person name="Deng Y."/>
            <person name="Ran L."/>
            <person name="Shi X."/>
            <person name="Wang X."/>
            <person name="Wu Q."/>
            <person name="Li C."/>
            <person name="Ren X."/>
            <person name="Wang J."/>
            <person name="Wang X."/>
            <person name="Li D."/>
            <person name="Liu D."/>
            <person name="Zhang X."/>
            <person name="Ji Z."/>
            <person name="Zhao W."/>
            <person name="Sun Y."/>
            <person name="Zhang Z."/>
            <person name="Bao J."/>
            <person name="Han Y."/>
            <person name="Dong L."/>
            <person name="Ji J."/>
            <person name="Chen P."/>
            <person name="Wu S."/>
            <person name="Liu J."/>
            <person name="Xiao Y."/>
            <person name="Bu D."/>
            <person name="Tan J."/>
            <person name="Yang L."/>
            <person name="Ye C."/>
            <person name="Zhang J."/>
            <person name="Xu J."/>
            <person name="Zhou Y."/>
            <person name="Yu Y."/>
            <person name="Zhang B."/>
            <person name="Zhuang S."/>
            <person name="Wei H."/>
            <person name="Liu B."/>
            <person name="Lei M."/>
            <person name="Yu H."/>
            <person name="Li Y."/>
            <person name="Xu H."/>
            <person name="Wei S."/>
            <person name="He X."/>
            <person name="Fang L."/>
            <person name="Zhang Z."/>
            <person name="Zhang Y."/>
            <person name="Huang X."/>
            <person name="Su Z."/>
            <person name="Tong W."/>
            <person name="Li J."/>
            <person name="Tong Z."/>
            <person name="Li S."/>
            <person name="Ye J."/>
            <person name="Wang L."/>
            <person name="Fang L."/>
            <person name="Lei T."/>
            <person name="Chen C."/>
            <person name="Chen H."/>
            <person name="Xu Z."/>
            <person name="Li H."/>
            <person name="Huang H."/>
            <person name="Zhang F."/>
            <person name="Xu H."/>
            <person name="Li N."/>
            <person name="Zhao C."/>
            <person name="Li S."/>
            <person name="Dong L."/>
            <person name="Huang Y."/>
            <person name="Li L."/>
            <person name="Xi Y."/>
            <person name="Qi Q."/>
            <person name="Li W."/>
            <person name="Zhang B."/>
            <person name="Hu W."/>
            <person name="Zhang Y."/>
            <person name="Tian X."/>
            <person name="Jiao Y."/>
            <person name="Liang X."/>
            <person name="Jin J."/>
            <person name="Gao L."/>
            <person name="Zheng W."/>
            <person name="Hao B."/>
            <person name="Liu S."/>
            <person name="Wang W."/>
            <person name="Yuan L."/>
            <person name="Cao M."/>
            <person name="McDermott J."/>
            <person name="Samudrala R."/>
            <person name="Wang J."/>
            <person name="Wong G.K."/>
            <person name="Yang H."/>
        </authorList>
    </citation>
    <scope>NUCLEOTIDE SEQUENCE [LARGE SCALE GENOMIC DNA]</scope>
    <source>
        <strain evidence="3">cv. 93-11</strain>
    </source>
</reference>
<evidence type="ECO:0000256" key="1">
    <source>
        <dbReference type="SAM" id="MobiDB-lite"/>
    </source>
</evidence>
<feature type="compositionally biased region" description="Basic and acidic residues" evidence="1">
    <location>
        <begin position="54"/>
        <end position="66"/>
    </location>
</feature>
<feature type="region of interest" description="Disordered" evidence="1">
    <location>
        <begin position="1"/>
        <end position="76"/>
    </location>
</feature>
<dbReference type="AlphaFoldDB" id="A2Z084"/>
<feature type="compositionally biased region" description="Basic and acidic residues" evidence="1">
    <location>
        <begin position="10"/>
        <end position="20"/>
    </location>
</feature>
<name>A2Z084_ORYSI</name>
<dbReference type="HOGENOM" id="CLU_2658899_0_0_1"/>
<dbReference type="Gramene" id="BGIOSGA030575-TA">
    <property type="protein sequence ID" value="BGIOSGA030575-PA"/>
    <property type="gene ID" value="BGIOSGA030575"/>
</dbReference>
<proteinExistence type="predicted"/>
<gene>
    <name evidence="2" type="ORF">OsI_31013</name>
</gene>
<keyword evidence="3" id="KW-1185">Reference proteome</keyword>
<dbReference type="EMBL" id="CM000134">
    <property type="protein sequence ID" value="EAZ08745.1"/>
    <property type="molecule type" value="Genomic_DNA"/>
</dbReference>
<evidence type="ECO:0000313" key="3">
    <source>
        <dbReference type="Proteomes" id="UP000007015"/>
    </source>
</evidence>